<feature type="domain" description="Resolvase/invertase-type recombinase catalytic" evidence="2">
    <location>
        <begin position="61"/>
        <end position="179"/>
    </location>
</feature>
<dbReference type="EMBL" id="KC246859">
    <property type="protein sequence ID" value="AHF25930.1"/>
    <property type="molecule type" value="Genomic_DNA"/>
</dbReference>
<accession>W0FSA0</accession>
<dbReference type="GO" id="GO:0003677">
    <property type="term" value="F:DNA binding"/>
    <property type="evidence" value="ECO:0007669"/>
    <property type="project" value="InterPro"/>
</dbReference>
<dbReference type="Pfam" id="PF00239">
    <property type="entry name" value="Resolvase"/>
    <property type="match status" value="1"/>
</dbReference>
<dbReference type="AlphaFoldDB" id="W0FSA0"/>
<dbReference type="SUPFAM" id="SSF53041">
    <property type="entry name" value="Resolvase-like"/>
    <property type="match status" value="1"/>
</dbReference>
<name>W0FSA0_9BACT</name>
<dbReference type="InterPro" id="IPR036162">
    <property type="entry name" value="Resolvase-like_N_sf"/>
</dbReference>
<dbReference type="Gene3D" id="3.40.50.1390">
    <property type="entry name" value="Resolvase, N-terminal catalytic domain"/>
    <property type="match status" value="1"/>
</dbReference>
<proteinExistence type="predicted"/>
<reference evidence="3" key="1">
    <citation type="journal article" date="2013" name="PLoS ONE">
        <title>Metagenomic insights into the carbohydrate-active enzymes carried by the microorganisms adhering to solid digesta in the rumen of cows.</title>
        <authorList>
            <person name="Wang L."/>
            <person name="Hatem A."/>
            <person name="Catalyurek U.V."/>
            <person name="Morrison M."/>
            <person name="Yu Z."/>
        </authorList>
    </citation>
    <scope>NUCLEOTIDE SEQUENCE</scope>
</reference>
<evidence type="ECO:0000259" key="2">
    <source>
        <dbReference type="SMART" id="SM00857"/>
    </source>
</evidence>
<feature type="compositionally biased region" description="Acidic residues" evidence="1">
    <location>
        <begin position="191"/>
        <end position="208"/>
    </location>
</feature>
<sequence length="208" mass="24399">MKTEQTGMDLSAAVPQAEATEMNVFRRNDISDEQKAMIRRHRQWLDQFRKEYPLPSHPYRIGVYIRFFNQTKYKNYLDYHKKEFTDTIALCPLWTLVDFYVDHGSTAPNIESAPELCRLLNDCRKGKVDLIITQKISNMSRKAWDLALILRMLTSINVGVYFISEDIFTMAAYYRMDRFDEEFLVPGLDPLPDDEEDHALPEGEDDVE</sequence>
<protein>
    <submittedName>
        <fullName evidence="3">Putative DNA recombinase</fullName>
    </submittedName>
</protein>
<dbReference type="CDD" id="cd00338">
    <property type="entry name" value="Ser_Recombinase"/>
    <property type="match status" value="1"/>
</dbReference>
<dbReference type="SMART" id="SM00857">
    <property type="entry name" value="Resolvase"/>
    <property type="match status" value="1"/>
</dbReference>
<evidence type="ECO:0000313" key="3">
    <source>
        <dbReference type="EMBL" id="AHF25930.1"/>
    </source>
</evidence>
<feature type="region of interest" description="Disordered" evidence="1">
    <location>
        <begin position="189"/>
        <end position="208"/>
    </location>
</feature>
<evidence type="ECO:0000256" key="1">
    <source>
        <dbReference type="SAM" id="MobiDB-lite"/>
    </source>
</evidence>
<dbReference type="GO" id="GO:0000150">
    <property type="term" value="F:DNA strand exchange activity"/>
    <property type="evidence" value="ECO:0007669"/>
    <property type="project" value="InterPro"/>
</dbReference>
<organism evidence="3">
    <name type="scientific">uncultured bacterium Contigcl_1542</name>
    <dbReference type="NCBI Taxonomy" id="1393651"/>
    <lineage>
        <taxon>Bacteria</taxon>
        <taxon>environmental samples</taxon>
    </lineage>
</organism>
<dbReference type="InterPro" id="IPR006119">
    <property type="entry name" value="Resolv_N"/>
</dbReference>